<dbReference type="PIRSF" id="PIRSF006386">
    <property type="entry name" value="HCCAis_GSTk"/>
    <property type="match status" value="1"/>
</dbReference>
<dbReference type="InterPro" id="IPR051924">
    <property type="entry name" value="GST_Kappa/NadH"/>
</dbReference>
<comment type="similarity">
    <text evidence="1">Belongs to the GST superfamily. NadH family.</text>
</comment>
<dbReference type="GO" id="GO:0004602">
    <property type="term" value="F:glutathione peroxidase activity"/>
    <property type="evidence" value="ECO:0007669"/>
    <property type="project" value="TreeGrafter"/>
</dbReference>
<protein>
    <recommendedName>
        <fullName evidence="1">2-hydroxychromene-2-carboxylate isomerase</fullName>
        <ecNumber evidence="1">5.99.1.4</ecNumber>
    </recommendedName>
</protein>
<proteinExistence type="inferred from homology"/>
<dbReference type="InterPro" id="IPR036249">
    <property type="entry name" value="Thioredoxin-like_sf"/>
</dbReference>
<evidence type="ECO:0000313" key="5">
    <source>
        <dbReference type="Proteomes" id="UP000476030"/>
    </source>
</evidence>
<dbReference type="GO" id="GO:0004364">
    <property type="term" value="F:glutathione transferase activity"/>
    <property type="evidence" value="ECO:0007669"/>
    <property type="project" value="TreeGrafter"/>
</dbReference>
<reference evidence="4 5" key="1">
    <citation type="submission" date="2019-12" db="EMBL/GenBank/DDBJ databases">
        <title>Snethiella sp. nov. sp. isolated from sea sand.</title>
        <authorList>
            <person name="Kim J."/>
            <person name="Jeong S.E."/>
            <person name="Jung H.S."/>
            <person name="Jeon C.O."/>
        </authorList>
    </citation>
    <scope>NUCLEOTIDE SEQUENCE [LARGE SCALE GENOMIC DNA]</scope>
    <source>
        <strain evidence="4 5">DP05</strain>
    </source>
</reference>
<comment type="catalytic activity">
    <reaction evidence="1">
        <text>2-hydroxychromene-2-carboxylate = (3E)-4-(2-hydroxyphenyl)-2-oxobut-3-enoate</text>
        <dbReference type="Rhea" id="RHEA:27401"/>
        <dbReference type="ChEBI" id="CHEBI:59350"/>
        <dbReference type="ChEBI" id="CHEBI:59353"/>
        <dbReference type="EC" id="5.99.1.4"/>
    </reaction>
</comment>
<dbReference type="GO" id="GO:0018845">
    <property type="term" value="F:2-hydroxychromene-2-carboxylate isomerase activity"/>
    <property type="evidence" value="ECO:0007669"/>
    <property type="project" value="UniProtKB-UniRule"/>
</dbReference>
<organism evidence="4 5">
    <name type="scientific">Sneathiella litorea</name>
    <dbReference type="NCBI Taxonomy" id="2606216"/>
    <lineage>
        <taxon>Bacteria</taxon>
        <taxon>Pseudomonadati</taxon>
        <taxon>Pseudomonadota</taxon>
        <taxon>Alphaproteobacteria</taxon>
        <taxon>Sneathiellales</taxon>
        <taxon>Sneathiellaceae</taxon>
        <taxon>Sneathiella</taxon>
    </lineage>
</organism>
<feature type="active site" description="Nucleophile" evidence="2">
    <location>
        <position position="13"/>
    </location>
</feature>
<accession>A0A6L8WB58</accession>
<dbReference type="InterPro" id="IPR014440">
    <property type="entry name" value="HCCAis_GSTk"/>
</dbReference>
<sequence>MMSTIEYYYAGYSAYAYLGHAELMRIAKAAGREIDHRPFDLRKLVEATGAPAFGNRSQAHTDYFFGREIIRWAEYRNIPVLSHTPTYHHHDITLSNCMLIAGLVQGLNIDRLSHEMLRAHWVEDFDLDKADDLTTIGERAGIDPAPLLETAASEEVRKIYARNTEEAITRHLFGSPTYFIDDDMFYGQDHLEMMAHTLGV</sequence>
<dbReference type="EMBL" id="WTUW01000002">
    <property type="protein sequence ID" value="MZR31367.1"/>
    <property type="molecule type" value="Genomic_DNA"/>
</dbReference>
<name>A0A6L8WB58_9PROT</name>
<comment type="caution">
    <text evidence="4">The sequence shown here is derived from an EMBL/GenBank/DDBJ whole genome shotgun (WGS) entry which is preliminary data.</text>
</comment>
<evidence type="ECO:0000259" key="3">
    <source>
        <dbReference type="Pfam" id="PF01323"/>
    </source>
</evidence>
<keyword evidence="5" id="KW-1185">Reference proteome</keyword>
<gene>
    <name evidence="4" type="ORF">GQE98_12055</name>
</gene>
<dbReference type="EC" id="5.99.1.4" evidence="1"/>
<evidence type="ECO:0000256" key="1">
    <source>
        <dbReference type="PIRNR" id="PIRNR006386"/>
    </source>
</evidence>
<dbReference type="Gene3D" id="3.40.30.10">
    <property type="entry name" value="Glutaredoxin"/>
    <property type="match status" value="1"/>
</dbReference>
<dbReference type="Proteomes" id="UP000476030">
    <property type="component" value="Unassembled WGS sequence"/>
</dbReference>
<dbReference type="PANTHER" id="PTHR42943">
    <property type="entry name" value="GLUTATHIONE S-TRANSFERASE KAPPA"/>
    <property type="match status" value="1"/>
</dbReference>
<dbReference type="Pfam" id="PF01323">
    <property type="entry name" value="DSBA"/>
    <property type="match status" value="1"/>
</dbReference>
<dbReference type="SUPFAM" id="SSF52833">
    <property type="entry name" value="Thioredoxin-like"/>
    <property type="match status" value="1"/>
</dbReference>
<evidence type="ECO:0000256" key="2">
    <source>
        <dbReference type="PIRSR" id="PIRSR006386-1"/>
    </source>
</evidence>
<dbReference type="InterPro" id="IPR001853">
    <property type="entry name" value="DSBA-like_thioredoxin_dom"/>
</dbReference>
<dbReference type="GO" id="GO:0006749">
    <property type="term" value="P:glutathione metabolic process"/>
    <property type="evidence" value="ECO:0007669"/>
    <property type="project" value="TreeGrafter"/>
</dbReference>
<dbReference type="AlphaFoldDB" id="A0A6L8WB58"/>
<keyword evidence="1 4" id="KW-0413">Isomerase</keyword>
<dbReference type="PANTHER" id="PTHR42943:SF2">
    <property type="entry name" value="GLUTATHIONE S-TRANSFERASE KAPPA 1"/>
    <property type="match status" value="1"/>
</dbReference>
<evidence type="ECO:0000313" key="4">
    <source>
        <dbReference type="EMBL" id="MZR31367.1"/>
    </source>
</evidence>
<feature type="domain" description="DSBA-like thioredoxin" evidence="3">
    <location>
        <begin position="4"/>
        <end position="198"/>
    </location>
</feature>